<organism evidence="1 2">
    <name type="scientific">Daphnia magna</name>
    <dbReference type="NCBI Taxonomy" id="35525"/>
    <lineage>
        <taxon>Eukaryota</taxon>
        <taxon>Metazoa</taxon>
        <taxon>Ecdysozoa</taxon>
        <taxon>Arthropoda</taxon>
        <taxon>Crustacea</taxon>
        <taxon>Branchiopoda</taxon>
        <taxon>Diplostraca</taxon>
        <taxon>Cladocera</taxon>
        <taxon>Anomopoda</taxon>
        <taxon>Daphniidae</taxon>
        <taxon>Daphnia</taxon>
    </lineage>
</organism>
<comment type="caution">
    <text evidence="1">The sequence shown here is derived from an EMBL/GenBank/DDBJ whole genome shotgun (WGS) entry which is preliminary data.</text>
</comment>
<name>A0ABQ9Z7Y0_9CRUS</name>
<evidence type="ECO:0000313" key="2">
    <source>
        <dbReference type="Proteomes" id="UP001234178"/>
    </source>
</evidence>
<protein>
    <submittedName>
        <fullName evidence="1">Uncharacterized protein</fullName>
    </submittedName>
</protein>
<dbReference type="Proteomes" id="UP001234178">
    <property type="component" value="Unassembled WGS sequence"/>
</dbReference>
<gene>
    <name evidence="1" type="ORF">OUZ56_014099</name>
</gene>
<keyword evidence="2" id="KW-1185">Reference proteome</keyword>
<proteinExistence type="predicted"/>
<sequence length="94" mass="10915">MFHFPNHLSTVWNFQTRSSYYDVVVNMFRLVVMPFSFAACCFESSTCKVPDCRFLFLIIYCCDTNCFRSIVILTDSSLSFIHVKNQTLDSDIEG</sequence>
<accession>A0ABQ9Z7Y0</accession>
<evidence type="ECO:0000313" key="1">
    <source>
        <dbReference type="EMBL" id="KAK4008981.1"/>
    </source>
</evidence>
<reference evidence="1 2" key="1">
    <citation type="journal article" date="2023" name="Nucleic Acids Res.">
        <title>The hologenome of Daphnia magna reveals possible DNA methylation and microbiome-mediated evolution of the host genome.</title>
        <authorList>
            <person name="Chaturvedi A."/>
            <person name="Li X."/>
            <person name="Dhandapani V."/>
            <person name="Marshall H."/>
            <person name="Kissane S."/>
            <person name="Cuenca-Cambronero M."/>
            <person name="Asole G."/>
            <person name="Calvet F."/>
            <person name="Ruiz-Romero M."/>
            <person name="Marangio P."/>
            <person name="Guigo R."/>
            <person name="Rago D."/>
            <person name="Mirbahai L."/>
            <person name="Eastwood N."/>
            <person name="Colbourne J.K."/>
            <person name="Zhou J."/>
            <person name="Mallon E."/>
            <person name="Orsini L."/>
        </authorList>
    </citation>
    <scope>NUCLEOTIDE SEQUENCE [LARGE SCALE GENOMIC DNA]</scope>
    <source>
        <strain evidence="1">LRV0_1</strain>
    </source>
</reference>
<dbReference type="EMBL" id="JAOYFB010000002">
    <property type="protein sequence ID" value="KAK4008981.1"/>
    <property type="molecule type" value="Genomic_DNA"/>
</dbReference>